<evidence type="ECO:0000256" key="1">
    <source>
        <dbReference type="ARBA" id="ARBA00012493"/>
    </source>
</evidence>
<dbReference type="Gene3D" id="2.40.70.10">
    <property type="entry name" value="Acid Proteases"/>
    <property type="match status" value="1"/>
</dbReference>
<feature type="compositionally biased region" description="Polar residues" evidence="8">
    <location>
        <begin position="1293"/>
        <end position="1308"/>
    </location>
</feature>
<comment type="caution">
    <text evidence="12">The sequence shown here is derived from an EMBL/GenBank/DDBJ whole genome shotgun (WGS) entry which is preliminary data.</text>
</comment>
<reference evidence="12" key="1">
    <citation type="submission" date="2019-08" db="EMBL/GenBank/DDBJ databases">
        <title>The improved chromosome-level genome for the pearl oyster Pinctada fucata martensii using PacBio sequencing and Hi-C.</title>
        <authorList>
            <person name="Zheng Z."/>
        </authorList>
    </citation>
    <scope>NUCLEOTIDE SEQUENCE</scope>
    <source>
        <strain evidence="12">ZZ-2019</strain>
        <tissue evidence="12">Adductor muscle</tissue>
    </source>
</reference>
<dbReference type="Pfam" id="PF17917">
    <property type="entry name" value="RT_RNaseH"/>
    <property type="match status" value="1"/>
</dbReference>
<protein>
    <recommendedName>
        <fullName evidence="1">RNA-directed DNA polymerase</fullName>
        <ecNumber evidence="1">2.7.7.49</ecNumber>
    </recommendedName>
</protein>
<dbReference type="Gene3D" id="2.40.50.40">
    <property type="match status" value="1"/>
</dbReference>
<feature type="domain" description="Reverse transcriptase" evidence="10">
    <location>
        <begin position="355"/>
        <end position="536"/>
    </location>
</feature>
<dbReference type="PROSITE" id="PS50013">
    <property type="entry name" value="CHROMO_2"/>
    <property type="match status" value="1"/>
</dbReference>
<dbReference type="Pfam" id="PF00665">
    <property type="entry name" value="rve"/>
    <property type="match status" value="1"/>
</dbReference>
<dbReference type="InterPro" id="IPR043502">
    <property type="entry name" value="DNA/RNA_pol_sf"/>
</dbReference>
<evidence type="ECO:0000256" key="2">
    <source>
        <dbReference type="ARBA" id="ARBA00022679"/>
    </source>
</evidence>
<evidence type="ECO:0000313" key="13">
    <source>
        <dbReference type="Proteomes" id="UP001186944"/>
    </source>
</evidence>
<feature type="compositionally biased region" description="Low complexity" evidence="8">
    <location>
        <begin position="1277"/>
        <end position="1289"/>
    </location>
</feature>
<dbReference type="GO" id="GO:0003964">
    <property type="term" value="F:RNA-directed DNA polymerase activity"/>
    <property type="evidence" value="ECO:0007669"/>
    <property type="project" value="UniProtKB-KW"/>
</dbReference>
<accession>A0AA88YI28</accession>
<dbReference type="InterPro" id="IPR041373">
    <property type="entry name" value="RT_RNaseH"/>
</dbReference>
<dbReference type="PROSITE" id="PS50994">
    <property type="entry name" value="INTEGRASE"/>
    <property type="match status" value="1"/>
</dbReference>
<evidence type="ECO:0000259" key="11">
    <source>
        <dbReference type="PROSITE" id="PS50994"/>
    </source>
</evidence>
<dbReference type="InterPro" id="IPR041588">
    <property type="entry name" value="Integrase_H2C2"/>
</dbReference>
<organism evidence="12 13">
    <name type="scientific">Pinctada imbricata</name>
    <name type="common">Atlantic pearl-oyster</name>
    <name type="synonym">Pinctada martensii</name>
    <dbReference type="NCBI Taxonomy" id="66713"/>
    <lineage>
        <taxon>Eukaryota</taxon>
        <taxon>Metazoa</taxon>
        <taxon>Spiralia</taxon>
        <taxon>Lophotrochozoa</taxon>
        <taxon>Mollusca</taxon>
        <taxon>Bivalvia</taxon>
        <taxon>Autobranchia</taxon>
        <taxon>Pteriomorphia</taxon>
        <taxon>Pterioida</taxon>
        <taxon>Pterioidea</taxon>
        <taxon>Pteriidae</taxon>
        <taxon>Pinctada</taxon>
    </lineage>
</organism>
<dbReference type="FunFam" id="3.30.420.10:FF:000032">
    <property type="entry name" value="Retrovirus-related Pol polyprotein from transposon 297-like Protein"/>
    <property type="match status" value="1"/>
</dbReference>
<dbReference type="InterPro" id="IPR023780">
    <property type="entry name" value="Chromo_domain"/>
</dbReference>
<dbReference type="InterPro" id="IPR012337">
    <property type="entry name" value="RNaseH-like_sf"/>
</dbReference>
<dbReference type="Pfam" id="PF00078">
    <property type="entry name" value="RVT_1"/>
    <property type="match status" value="1"/>
</dbReference>
<evidence type="ECO:0000256" key="3">
    <source>
        <dbReference type="ARBA" id="ARBA00022695"/>
    </source>
</evidence>
<evidence type="ECO:0000256" key="7">
    <source>
        <dbReference type="ARBA" id="ARBA00022918"/>
    </source>
</evidence>
<name>A0AA88YI28_PINIB</name>
<evidence type="ECO:0000259" key="9">
    <source>
        <dbReference type="PROSITE" id="PS50013"/>
    </source>
</evidence>
<dbReference type="PROSITE" id="PS00141">
    <property type="entry name" value="ASP_PROTEASE"/>
    <property type="match status" value="1"/>
</dbReference>
<keyword evidence="6" id="KW-0378">Hydrolase</keyword>
<dbReference type="CDD" id="cd09274">
    <property type="entry name" value="RNase_HI_RT_Ty3"/>
    <property type="match status" value="1"/>
</dbReference>
<dbReference type="InterPro" id="IPR050951">
    <property type="entry name" value="Retrovirus_Pol_polyprotein"/>
</dbReference>
<feature type="compositionally biased region" description="Low complexity" evidence="8">
    <location>
        <begin position="1309"/>
        <end position="1326"/>
    </location>
</feature>
<dbReference type="GO" id="GO:0004190">
    <property type="term" value="F:aspartic-type endopeptidase activity"/>
    <property type="evidence" value="ECO:0007669"/>
    <property type="project" value="InterPro"/>
</dbReference>
<evidence type="ECO:0000256" key="8">
    <source>
        <dbReference type="SAM" id="MobiDB-lite"/>
    </source>
</evidence>
<dbReference type="SUPFAM" id="SSF54160">
    <property type="entry name" value="Chromo domain-like"/>
    <property type="match status" value="1"/>
</dbReference>
<dbReference type="InterPro" id="IPR001584">
    <property type="entry name" value="Integrase_cat-core"/>
</dbReference>
<dbReference type="EC" id="2.7.7.49" evidence="1"/>
<dbReference type="FunFam" id="1.10.340.70:FF:000001">
    <property type="entry name" value="Retrovirus-related Pol polyprotein from transposon gypsy-like Protein"/>
    <property type="match status" value="1"/>
</dbReference>
<feature type="compositionally biased region" description="Polar residues" evidence="8">
    <location>
        <begin position="1240"/>
        <end position="1270"/>
    </location>
</feature>
<feature type="region of interest" description="Disordered" evidence="8">
    <location>
        <begin position="1236"/>
        <end position="1331"/>
    </location>
</feature>
<dbReference type="Pfam" id="PF17921">
    <property type="entry name" value="Integrase_H2C2"/>
    <property type="match status" value="1"/>
</dbReference>
<dbReference type="InterPro" id="IPR000953">
    <property type="entry name" value="Chromo/chromo_shadow_dom"/>
</dbReference>
<dbReference type="CDD" id="cd00024">
    <property type="entry name" value="CD_CSD"/>
    <property type="match status" value="1"/>
</dbReference>
<dbReference type="GO" id="GO:0004519">
    <property type="term" value="F:endonuclease activity"/>
    <property type="evidence" value="ECO:0007669"/>
    <property type="project" value="UniProtKB-KW"/>
</dbReference>
<evidence type="ECO:0000259" key="10">
    <source>
        <dbReference type="PROSITE" id="PS50878"/>
    </source>
</evidence>
<dbReference type="GO" id="GO:0015074">
    <property type="term" value="P:DNA integration"/>
    <property type="evidence" value="ECO:0007669"/>
    <property type="project" value="InterPro"/>
</dbReference>
<gene>
    <name evidence="12" type="ORF">FSP39_008793</name>
</gene>
<dbReference type="Gene3D" id="3.30.420.10">
    <property type="entry name" value="Ribonuclease H-like superfamily/Ribonuclease H"/>
    <property type="match status" value="1"/>
</dbReference>
<evidence type="ECO:0000256" key="6">
    <source>
        <dbReference type="ARBA" id="ARBA00022801"/>
    </source>
</evidence>
<dbReference type="PANTHER" id="PTHR37984">
    <property type="entry name" value="PROTEIN CBG26694"/>
    <property type="match status" value="1"/>
</dbReference>
<dbReference type="InterPro" id="IPR000477">
    <property type="entry name" value="RT_dom"/>
</dbReference>
<dbReference type="Pfam" id="PF13975">
    <property type="entry name" value="gag-asp_proteas"/>
    <property type="match status" value="1"/>
</dbReference>
<keyword evidence="13" id="KW-1185">Reference proteome</keyword>
<keyword evidence="3" id="KW-0548">Nucleotidyltransferase</keyword>
<dbReference type="Proteomes" id="UP001186944">
    <property type="component" value="Unassembled WGS sequence"/>
</dbReference>
<dbReference type="GO" id="GO:0006508">
    <property type="term" value="P:proteolysis"/>
    <property type="evidence" value="ECO:0007669"/>
    <property type="project" value="InterPro"/>
</dbReference>
<keyword evidence="5" id="KW-0255">Endonuclease</keyword>
<proteinExistence type="predicted"/>
<dbReference type="InterPro" id="IPR016197">
    <property type="entry name" value="Chromo-like_dom_sf"/>
</dbReference>
<feature type="domain" description="Integrase catalytic" evidence="11">
    <location>
        <begin position="947"/>
        <end position="1112"/>
    </location>
</feature>
<dbReference type="Pfam" id="PF00385">
    <property type="entry name" value="Chromo"/>
    <property type="match status" value="1"/>
</dbReference>
<dbReference type="SUPFAM" id="SSF53098">
    <property type="entry name" value="Ribonuclease H-like"/>
    <property type="match status" value="1"/>
</dbReference>
<dbReference type="InterPro" id="IPR021109">
    <property type="entry name" value="Peptidase_aspartic_dom_sf"/>
</dbReference>
<dbReference type="GO" id="GO:0003676">
    <property type="term" value="F:nucleic acid binding"/>
    <property type="evidence" value="ECO:0007669"/>
    <property type="project" value="InterPro"/>
</dbReference>
<dbReference type="EMBL" id="VSWD01000007">
    <property type="protein sequence ID" value="KAK3097339.1"/>
    <property type="molecule type" value="Genomic_DNA"/>
</dbReference>
<dbReference type="InterPro" id="IPR001969">
    <property type="entry name" value="Aspartic_peptidase_AS"/>
</dbReference>
<dbReference type="SMART" id="SM00298">
    <property type="entry name" value="CHROMO"/>
    <property type="match status" value="1"/>
</dbReference>
<dbReference type="CDD" id="cd01647">
    <property type="entry name" value="RT_LTR"/>
    <property type="match status" value="1"/>
</dbReference>
<dbReference type="CDD" id="cd00303">
    <property type="entry name" value="retropepsin_like"/>
    <property type="match status" value="1"/>
</dbReference>
<dbReference type="PANTHER" id="PTHR37984:SF5">
    <property type="entry name" value="PROTEIN NYNRIN-LIKE"/>
    <property type="match status" value="1"/>
</dbReference>
<dbReference type="PROSITE" id="PS50878">
    <property type="entry name" value="RT_POL"/>
    <property type="match status" value="1"/>
</dbReference>
<dbReference type="Gene3D" id="3.30.70.270">
    <property type="match status" value="2"/>
</dbReference>
<sequence>MHESDNTKISINPTLSCMKSSESCPGSQSTQYVSLVMPTVKNMVIADVYGKPIRALVDTGASLSCIAASLLTKLGINREMLQSTDTQEAFAVGGERHCCLGVLSLPISLNGMIFPFDFKVFENFCQPLILGMDFLTSYDAVFDISKGTLKLQDPDSQNIMSLDINSGIVSVSQSVTVQPQSVMSIEVFISNLLCDTHVLLEPSQDLPNMGLAGAKCLVDTLSNDTHYMQVINPSDHPIFLPKGTCIASACAVSPDTVCFLDTHTTTHVQSQIKDQDHTIDFDLTDSDLTKEQKAILITFLNKHRSVFATELSELGKCNLQPHTIETGESLPIRQRFYRQSPEVKAEMEKQIDEMLAADIIEESTSMWQSPVVMVKKKNGQLRFAVDYRKLNSVTKQQSFPLPRLEDVFDTVGVSKAKIFSTLDLASGFWQIPMDQETAHKSAFVTPTGVFQWKRMPFGLVNAPASFQALMTQVLKGLNWKFCLVYVDDILVMSNSFEEHIQHLQQIFERLSFAGLTLKPTKCSFALKQVQYLGHVITKDGIQVDVSKTEAVKAFPTPKCTKDVRSFLGLCNYYRKFIRNFSTIAAPLTALFRKDNKFVWTDECQTAFDQLKLALTSPPILAYPDNSKAFYLTTDASGSAIGFILGQHDDSGKERVIAYGGRSLNQFERNYSTTERECLAVIEGIKTYHVYLSGKPFIVVTDHSALRWLQKVKQDTGRLARWSILLQGYSFEIVHRKGSNNQVADALSRRSYPEQRNDGTEPEDVIPCSRIAVITTQEEEHNQVTFLYTNDVSDVQYNTHQICSLETSDSIGKLQSECPDLQVMYQYFMDGTTPKSKVERDNLISESKFFVFLDNTLYHFHCPRIKGVFQSQPIIKQLAVPQCLRKDVLRSYHDSLAGGAHLGLDRTYKAIQLKYFWKGMYQNVADYIRSCNACQLAKKTTKPARAPLVNMPVEDDTFSRLHMDILGPLTTSDEGYKYILLVVDSFSKYPEAFPLKTQESKEIAQVLFSQIFARYGAPRVIVSDRGQNFLSKLVTAVCEIFQVTRHYTSAYHPQTNSACERMNSTIAQGLRTYINTEQTNWPKLLPGIMMALRMSPSTQSSGMSPYHLVFGKEMNLPFDTSLIPKEGLNKDAKEHVSELMSHLKVVKEIAKKNIQKAQTKQKQQYDKKAKTPNFCVGQSVLLHTNRVAKGLSPKLSNPWDGPFYIGATGPNNTYKIIRSSTNKTMKSFVHANRLKAYNLPDSHTSPSPRNQSTSSIDPQNFRNGGQPQQSQRNEDENSQTQASQPTSSTHTPDRMTQTSTMDNQSQGENTATSPTQSSSSQPASQTQENSDTTYNVDKLIRYKYNKGKKLFLVKWQGYSKRTWEPADNLPQDMVRRYYITRTQRGTVKRKQKKLSCFKSQD</sequence>
<keyword evidence="7" id="KW-0695">RNA-directed DNA polymerase</keyword>
<evidence type="ECO:0000313" key="12">
    <source>
        <dbReference type="EMBL" id="KAK3097339.1"/>
    </source>
</evidence>
<evidence type="ECO:0000256" key="5">
    <source>
        <dbReference type="ARBA" id="ARBA00022759"/>
    </source>
</evidence>
<keyword evidence="2" id="KW-0808">Transferase</keyword>
<dbReference type="Gene3D" id="1.10.340.70">
    <property type="match status" value="1"/>
</dbReference>
<dbReference type="SUPFAM" id="SSF50630">
    <property type="entry name" value="Acid proteases"/>
    <property type="match status" value="1"/>
</dbReference>
<feature type="domain" description="Chromo" evidence="9">
    <location>
        <begin position="1333"/>
        <end position="1392"/>
    </location>
</feature>
<evidence type="ECO:0000256" key="4">
    <source>
        <dbReference type="ARBA" id="ARBA00022722"/>
    </source>
</evidence>
<dbReference type="InterPro" id="IPR036397">
    <property type="entry name" value="RNaseH_sf"/>
</dbReference>
<keyword evidence="4" id="KW-0540">Nuclease</keyword>
<dbReference type="InterPro" id="IPR043128">
    <property type="entry name" value="Rev_trsase/Diguanyl_cyclase"/>
</dbReference>
<dbReference type="FunFam" id="3.30.70.270:FF:000020">
    <property type="entry name" value="Transposon Tf2-6 polyprotein-like Protein"/>
    <property type="match status" value="1"/>
</dbReference>
<dbReference type="SUPFAM" id="SSF56672">
    <property type="entry name" value="DNA/RNA polymerases"/>
    <property type="match status" value="1"/>
</dbReference>
<dbReference type="Gene3D" id="3.10.10.10">
    <property type="entry name" value="HIV Type 1 Reverse Transcriptase, subunit A, domain 1"/>
    <property type="match status" value="1"/>
</dbReference>